<dbReference type="SUPFAM" id="SSF46785">
    <property type="entry name" value="Winged helix' DNA-binding domain"/>
    <property type="match status" value="1"/>
</dbReference>
<dbReference type="EMBL" id="JACCHJ010000001">
    <property type="protein sequence ID" value="NYK11057.1"/>
    <property type="molecule type" value="Genomic_DNA"/>
</dbReference>
<dbReference type="CDD" id="cd07377">
    <property type="entry name" value="WHTH_GntR"/>
    <property type="match status" value="1"/>
</dbReference>
<proteinExistence type="predicted"/>
<dbReference type="Pfam" id="PF00392">
    <property type="entry name" value="GntR"/>
    <property type="match status" value="1"/>
</dbReference>
<dbReference type="PROSITE" id="PS50949">
    <property type="entry name" value="HTH_GNTR"/>
    <property type="match status" value="1"/>
</dbReference>
<evidence type="ECO:0000313" key="7">
    <source>
        <dbReference type="Proteomes" id="UP000521075"/>
    </source>
</evidence>
<name>A0A853DS66_9MICO</name>
<keyword evidence="2 6" id="KW-0238">DNA-binding</keyword>
<sequence>MTAEPRAWEGVLAHIEARLVDGRLRPGDHLPAERALSADLGVSRSSVREAIRVLEAMGLVRTQTGSGPTSGAIIVARPVGGMQALMRLQVAASGFPVADVVRTRLLLETAVAEELAERPSTVDLSDARQLLDAMDDPALTPQEFLALDAQFHLVLAEASGNAVVAATMAGLRSSIEGYVIAGLSRIPDWEAMAARLRAEHREVIAAIAAGDAAAARTRIHAHISGYYRDASPESLDEPATRTPSAHESR</sequence>
<dbReference type="PRINTS" id="PR00035">
    <property type="entry name" value="HTHGNTR"/>
</dbReference>
<dbReference type="Proteomes" id="UP000521075">
    <property type="component" value="Unassembled WGS sequence"/>
</dbReference>
<dbReference type="GO" id="GO:0003677">
    <property type="term" value="F:DNA binding"/>
    <property type="evidence" value="ECO:0007669"/>
    <property type="project" value="UniProtKB-KW"/>
</dbReference>
<gene>
    <name evidence="6" type="ORF">HNR14_002938</name>
</gene>
<organism evidence="6 7">
    <name type="scientific">Leifsonia naganoensis</name>
    <dbReference type="NCBI Taxonomy" id="150025"/>
    <lineage>
        <taxon>Bacteria</taxon>
        <taxon>Bacillati</taxon>
        <taxon>Actinomycetota</taxon>
        <taxon>Actinomycetes</taxon>
        <taxon>Micrococcales</taxon>
        <taxon>Microbacteriaceae</taxon>
        <taxon>Leifsonia</taxon>
    </lineage>
</organism>
<reference evidence="6 7" key="1">
    <citation type="submission" date="2020-07" db="EMBL/GenBank/DDBJ databases">
        <title>Sequencing the genomes of 1000 actinobacteria strains.</title>
        <authorList>
            <person name="Klenk H.-P."/>
        </authorList>
    </citation>
    <scope>NUCLEOTIDE SEQUENCE [LARGE SCALE GENOMIC DNA]</scope>
    <source>
        <strain evidence="6 7">DSM 15166</strain>
    </source>
</reference>
<evidence type="ECO:0000256" key="3">
    <source>
        <dbReference type="ARBA" id="ARBA00023163"/>
    </source>
</evidence>
<protein>
    <submittedName>
        <fullName evidence="6">DNA-binding FadR family transcriptional regulator</fullName>
    </submittedName>
</protein>
<dbReference type="PANTHER" id="PTHR43537:SF24">
    <property type="entry name" value="GLUCONATE OPERON TRANSCRIPTIONAL REPRESSOR"/>
    <property type="match status" value="1"/>
</dbReference>
<dbReference type="Pfam" id="PF07729">
    <property type="entry name" value="FCD"/>
    <property type="match status" value="1"/>
</dbReference>
<feature type="domain" description="HTH gntR-type" evidence="5">
    <location>
        <begin position="5"/>
        <end position="77"/>
    </location>
</feature>
<dbReference type="SUPFAM" id="SSF48008">
    <property type="entry name" value="GntR ligand-binding domain-like"/>
    <property type="match status" value="1"/>
</dbReference>
<dbReference type="InterPro" id="IPR000524">
    <property type="entry name" value="Tscrpt_reg_HTH_GntR"/>
</dbReference>
<dbReference type="InterPro" id="IPR011711">
    <property type="entry name" value="GntR_C"/>
</dbReference>
<keyword evidence="3" id="KW-0804">Transcription</keyword>
<dbReference type="RefSeq" id="WP_179701630.1">
    <property type="nucleotide sequence ID" value="NZ_BAAAHA010000001.1"/>
</dbReference>
<keyword evidence="7" id="KW-1185">Reference proteome</keyword>
<dbReference type="SMART" id="SM00895">
    <property type="entry name" value="FCD"/>
    <property type="match status" value="1"/>
</dbReference>
<evidence type="ECO:0000256" key="1">
    <source>
        <dbReference type="ARBA" id="ARBA00023015"/>
    </source>
</evidence>
<accession>A0A853DS66</accession>
<dbReference type="GO" id="GO:0003700">
    <property type="term" value="F:DNA-binding transcription factor activity"/>
    <property type="evidence" value="ECO:0007669"/>
    <property type="project" value="InterPro"/>
</dbReference>
<evidence type="ECO:0000259" key="5">
    <source>
        <dbReference type="PROSITE" id="PS50949"/>
    </source>
</evidence>
<evidence type="ECO:0000256" key="4">
    <source>
        <dbReference type="SAM" id="MobiDB-lite"/>
    </source>
</evidence>
<evidence type="ECO:0000256" key="2">
    <source>
        <dbReference type="ARBA" id="ARBA00023125"/>
    </source>
</evidence>
<dbReference type="PANTHER" id="PTHR43537">
    <property type="entry name" value="TRANSCRIPTIONAL REGULATOR, GNTR FAMILY"/>
    <property type="match status" value="1"/>
</dbReference>
<dbReference type="Gene3D" id="1.10.10.10">
    <property type="entry name" value="Winged helix-like DNA-binding domain superfamily/Winged helix DNA-binding domain"/>
    <property type="match status" value="1"/>
</dbReference>
<dbReference type="InterPro" id="IPR036388">
    <property type="entry name" value="WH-like_DNA-bd_sf"/>
</dbReference>
<dbReference type="Gene3D" id="1.20.120.530">
    <property type="entry name" value="GntR ligand-binding domain-like"/>
    <property type="match status" value="1"/>
</dbReference>
<keyword evidence="1" id="KW-0805">Transcription regulation</keyword>
<comment type="caution">
    <text evidence="6">The sequence shown here is derived from an EMBL/GenBank/DDBJ whole genome shotgun (WGS) entry which is preliminary data.</text>
</comment>
<dbReference type="AlphaFoldDB" id="A0A853DS66"/>
<feature type="region of interest" description="Disordered" evidence="4">
    <location>
        <begin position="230"/>
        <end position="249"/>
    </location>
</feature>
<dbReference type="SMART" id="SM00345">
    <property type="entry name" value="HTH_GNTR"/>
    <property type="match status" value="1"/>
</dbReference>
<dbReference type="InterPro" id="IPR008920">
    <property type="entry name" value="TF_FadR/GntR_C"/>
</dbReference>
<evidence type="ECO:0000313" key="6">
    <source>
        <dbReference type="EMBL" id="NYK11057.1"/>
    </source>
</evidence>
<dbReference type="InterPro" id="IPR036390">
    <property type="entry name" value="WH_DNA-bd_sf"/>
</dbReference>